<gene>
    <name evidence="7" type="ORF">TK0001_5961</name>
</gene>
<protein>
    <submittedName>
        <fullName evidence="7">Putative transmembrane protein</fullName>
    </submittedName>
</protein>
<evidence type="ECO:0000313" key="7">
    <source>
        <dbReference type="EMBL" id="SOR32520.1"/>
    </source>
</evidence>
<keyword evidence="4 5" id="KW-0472">Membrane</keyword>
<evidence type="ECO:0000256" key="3">
    <source>
        <dbReference type="ARBA" id="ARBA00022989"/>
    </source>
</evidence>
<comment type="subcellular location">
    <subcellularLocation>
        <location evidence="1">Membrane</location>
        <topology evidence="1">Multi-pass membrane protein</topology>
    </subcellularLocation>
</comment>
<dbReference type="Proteomes" id="UP000233769">
    <property type="component" value="Chromosome tk0001"/>
</dbReference>
<evidence type="ECO:0000256" key="1">
    <source>
        <dbReference type="ARBA" id="ARBA00004141"/>
    </source>
</evidence>
<proteinExistence type="predicted"/>
<evidence type="ECO:0000256" key="5">
    <source>
        <dbReference type="SAM" id="Phobius"/>
    </source>
</evidence>
<dbReference type="EMBL" id="LT962688">
    <property type="protein sequence ID" value="SOR32520.1"/>
    <property type="molecule type" value="Genomic_DNA"/>
</dbReference>
<feature type="transmembrane region" description="Helical" evidence="5">
    <location>
        <begin position="262"/>
        <end position="281"/>
    </location>
</feature>
<name>A0A2N9AYX1_METEX</name>
<dbReference type="GO" id="GO:0016020">
    <property type="term" value="C:membrane"/>
    <property type="evidence" value="ECO:0007669"/>
    <property type="project" value="UniProtKB-SubCell"/>
</dbReference>
<feature type="transmembrane region" description="Helical" evidence="5">
    <location>
        <begin position="115"/>
        <end position="137"/>
    </location>
</feature>
<feature type="transmembrane region" description="Helical" evidence="5">
    <location>
        <begin position="235"/>
        <end position="255"/>
    </location>
</feature>
<evidence type="ECO:0000259" key="6">
    <source>
        <dbReference type="Pfam" id="PF13515"/>
    </source>
</evidence>
<feature type="transmembrane region" description="Helical" evidence="5">
    <location>
        <begin position="39"/>
        <end position="58"/>
    </location>
</feature>
<feature type="transmembrane region" description="Helical" evidence="5">
    <location>
        <begin position="89"/>
        <end position="108"/>
    </location>
</feature>
<dbReference type="InterPro" id="IPR022604">
    <property type="entry name" value="DUF2955"/>
</dbReference>
<sequence>MTGCFALVEALEWDATFLAPLLAAQMLVKLQRPPSLRQGITMLVLIGLSTGVVLLMTAAFIRDPAVLVLALALVNYLAFYAHRRGAPDLATFLPQIAAVTLPVIAVLSPDGAGKFSAALLSAGLVALLAVWAAHAVFPAPSAAEMGAAAGGQRTDPVTAARHALLDTLVLLPVLAWFILDASEVAVVVLIVILTLLRQHDAGQGQRAALGLILGNLIGGLAAAFVYNLILLSNTLAFSVAVCLAASLMFASRIVTSGDRAPVYVIAFATFILLLGLGLTPLPGGSGEAFVSRLLNVLLASAYAIGALSLVERWRIQSLPDPLVRAGAR</sequence>
<evidence type="ECO:0000313" key="8">
    <source>
        <dbReference type="Proteomes" id="UP000233769"/>
    </source>
</evidence>
<keyword evidence="3 5" id="KW-1133">Transmembrane helix</keyword>
<feature type="domain" description="Integral membrane bound transporter" evidence="6">
    <location>
        <begin position="187"/>
        <end position="304"/>
    </location>
</feature>
<dbReference type="Pfam" id="PF13515">
    <property type="entry name" value="FUSC_2"/>
    <property type="match status" value="1"/>
</dbReference>
<feature type="transmembrane region" description="Helical" evidence="5">
    <location>
        <begin position="173"/>
        <end position="196"/>
    </location>
</feature>
<keyword evidence="2 5" id="KW-0812">Transmembrane</keyword>
<dbReference type="InterPro" id="IPR049453">
    <property type="entry name" value="Memb_transporter_dom"/>
</dbReference>
<dbReference type="Pfam" id="PF11168">
    <property type="entry name" value="DUF2955"/>
    <property type="match status" value="1"/>
</dbReference>
<reference evidence="8" key="1">
    <citation type="submission" date="2017-10" db="EMBL/GenBank/DDBJ databases">
        <authorList>
            <person name="Regsiter A."/>
            <person name="William W."/>
        </authorList>
    </citation>
    <scope>NUCLEOTIDE SEQUENCE [LARGE SCALE GENOMIC DNA]</scope>
</reference>
<feature type="transmembrane region" description="Helical" evidence="5">
    <location>
        <begin position="293"/>
        <end position="310"/>
    </location>
</feature>
<organism evidence="7 8">
    <name type="scientific">Methylorubrum extorquens</name>
    <name type="common">Methylobacterium dichloromethanicum</name>
    <name type="synonym">Methylobacterium extorquens</name>
    <dbReference type="NCBI Taxonomy" id="408"/>
    <lineage>
        <taxon>Bacteria</taxon>
        <taxon>Pseudomonadati</taxon>
        <taxon>Pseudomonadota</taxon>
        <taxon>Alphaproteobacteria</taxon>
        <taxon>Hyphomicrobiales</taxon>
        <taxon>Methylobacteriaceae</taxon>
        <taxon>Methylorubrum</taxon>
    </lineage>
</organism>
<dbReference type="AlphaFoldDB" id="A0A2N9AYX1"/>
<evidence type="ECO:0000256" key="2">
    <source>
        <dbReference type="ARBA" id="ARBA00022692"/>
    </source>
</evidence>
<feature type="transmembrane region" description="Helical" evidence="5">
    <location>
        <begin position="208"/>
        <end position="229"/>
    </location>
</feature>
<evidence type="ECO:0000256" key="4">
    <source>
        <dbReference type="ARBA" id="ARBA00023136"/>
    </source>
</evidence>
<accession>A0A2N9AYX1</accession>